<protein>
    <submittedName>
        <fullName evidence="2">Uncharacterized protein</fullName>
    </submittedName>
</protein>
<organism evidence="2 3">
    <name type="scientific">Penicillium decumbens</name>
    <dbReference type="NCBI Taxonomy" id="69771"/>
    <lineage>
        <taxon>Eukaryota</taxon>
        <taxon>Fungi</taxon>
        <taxon>Dikarya</taxon>
        <taxon>Ascomycota</taxon>
        <taxon>Pezizomycotina</taxon>
        <taxon>Eurotiomycetes</taxon>
        <taxon>Eurotiomycetidae</taxon>
        <taxon>Eurotiales</taxon>
        <taxon>Aspergillaceae</taxon>
        <taxon>Penicillium</taxon>
    </lineage>
</organism>
<dbReference type="STRING" id="69771.A0A1V6PKB7"/>
<feature type="compositionally biased region" description="Basic and acidic residues" evidence="1">
    <location>
        <begin position="187"/>
        <end position="197"/>
    </location>
</feature>
<keyword evidence="3" id="KW-1185">Reference proteome</keyword>
<feature type="compositionally biased region" description="Basic and acidic residues" evidence="1">
    <location>
        <begin position="204"/>
        <end position="219"/>
    </location>
</feature>
<dbReference type="Proteomes" id="UP000191522">
    <property type="component" value="Unassembled WGS sequence"/>
</dbReference>
<accession>A0A1V6PKB7</accession>
<dbReference type="EMBL" id="MDYL01000002">
    <property type="protein sequence ID" value="OQD77435.1"/>
    <property type="molecule type" value="Genomic_DNA"/>
</dbReference>
<reference evidence="3" key="1">
    <citation type="journal article" date="2017" name="Nat. Microbiol.">
        <title>Global analysis of biosynthetic gene clusters reveals vast potential of secondary metabolite production in Penicillium species.</title>
        <authorList>
            <person name="Nielsen J.C."/>
            <person name="Grijseels S."/>
            <person name="Prigent S."/>
            <person name="Ji B."/>
            <person name="Dainat J."/>
            <person name="Nielsen K.F."/>
            <person name="Frisvad J.C."/>
            <person name="Workman M."/>
            <person name="Nielsen J."/>
        </authorList>
    </citation>
    <scope>NUCLEOTIDE SEQUENCE [LARGE SCALE GENOMIC DNA]</scope>
    <source>
        <strain evidence="3">IBT 11843</strain>
    </source>
</reference>
<feature type="compositionally biased region" description="Low complexity" evidence="1">
    <location>
        <begin position="139"/>
        <end position="157"/>
    </location>
</feature>
<evidence type="ECO:0000313" key="2">
    <source>
        <dbReference type="EMBL" id="OQD77435.1"/>
    </source>
</evidence>
<dbReference type="AlphaFoldDB" id="A0A1V6PKB7"/>
<feature type="region of interest" description="Disordered" evidence="1">
    <location>
        <begin position="125"/>
        <end position="221"/>
    </location>
</feature>
<comment type="caution">
    <text evidence="2">The sequence shown here is derived from an EMBL/GenBank/DDBJ whole genome shotgun (WGS) entry which is preliminary data.</text>
</comment>
<sequence>MEYLDSDTEDYQPPDPVDFIQAADATIARIQSAQQGVANLPRSLTENVIQGAEATVARTQSAQQSVANFPRSLTENVIQGAEATVARTQSAQQSVANFPRSLTENNSTLNTAPIPPVLHTVTDEVTEMEPSPEEATGTAPSPDQAASSPATETAPSPDQAPPSPASEISDSVGVLPDSPIILSRHGTLPEEKAKLRDYGFGTWREGDGDGPQMREEDNPNGKPFLRSTTKLKKHHFDISNPSNWGYVNDKGVRTVTPHRVNPSDQVVFWSTLFLTQDERHKAYPSAFDKHGDIRVTRLPQDPPMVIEAHGLHWHPMWKGASILCGSDWRAMGWMFDKCVNRTTGGLPIPKEWSVGLVLASPDAVARAGWVLKLDEDSLPPLPLQFADPEVANPDPENLLEAARQAGIGINFRRHPNAKCWVILNRDEAALQYQDRLRGWQTQAGATEGSSYQTYTGSQPLPPVDWSKIKAQEDLKHRISFKKRKRNAPKAKDLIRQPTGAITTTPERSSIQAAIAQALSSPEAGPAIEALLGMNILANLHASVSQSPKALELSRLGWRKEQVQYLRNLIDPSPACQEVNRWLAAVSTAERRHLVDYFAWKEGVHHIENDVDHVDHATMSPSMWDAVANILESLEHFPPSSSTNTTHGDGTN</sequence>
<name>A0A1V6PKB7_PENDC</name>
<dbReference type="OrthoDB" id="4348291at2759"/>
<evidence type="ECO:0000256" key="1">
    <source>
        <dbReference type="SAM" id="MobiDB-lite"/>
    </source>
</evidence>
<gene>
    <name evidence="2" type="ORF">PENDEC_c002G00971</name>
</gene>
<proteinExistence type="predicted"/>
<evidence type="ECO:0000313" key="3">
    <source>
        <dbReference type="Proteomes" id="UP000191522"/>
    </source>
</evidence>